<protein>
    <submittedName>
        <fullName evidence="1">Uncharacterized protein</fullName>
    </submittedName>
</protein>
<dbReference type="EMBL" id="VDCS01000021">
    <property type="protein sequence ID" value="TNJ41359.1"/>
    <property type="molecule type" value="Genomic_DNA"/>
</dbReference>
<organism evidence="1 2">
    <name type="scientific">Allotamlana fucoidanivorans</name>
    <dbReference type="NCBI Taxonomy" id="2583814"/>
    <lineage>
        <taxon>Bacteria</taxon>
        <taxon>Pseudomonadati</taxon>
        <taxon>Bacteroidota</taxon>
        <taxon>Flavobacteriia</taxon>
        <taxon>Flavobacteriales</taxon>
        <taxon>Flavobacteriaceae</taxon>
        <taxon>Allotamlana</taxon>
    </lineage>
</organism>
<reference evidence="1 2" key="1">
    <citation type="submission" date="2019-05" db="EMBL/GenBank/DDBJ databases">
        <title>Tamlana fucoidanivorans sp. nov., isolated from the surface of algae collected from Fujian province in China.</title>
        <authorList>
            <person name="Li J."/>
        </authorList>
    </citation>
    <scope>NUCLEOTIDE SEQUENCE [LARGE SCALE GENOMIC DNA]</scope>
    <source>
        <strain evidence="1 2">CW2-9</strain>
    </source>
</reference>
<dbReference type="OrthoDB" id="2846443at2"/>
<evidence type="ECO:0000313" key="1">
    <source>
        <dbReference type="EMBL" id="TNJ41359.1"/>
    </source>
</evidence>
<accession>A0A5C4SDC8</accession>
<dbReference type="Proteomes" id="UP000308713">
    <property type="component" value="Unassembled WGS sequence"/>
</dbReference>
<gene>
    <name evidence="1" type="ORF">FGF67_16125</name>
</gene>
<dbReference type="RefSeq" id="WP_139698796.1">
    <property type="nucleotide sequence ID" value="NZ_CP074074.1"/>
</dbReference>
<proteinExistence type="predicted"/>
<comment type="caution">
    <text evidence="1">The sequence shown here is derived from an EMBL/GenBank/DDBJ whole genome shotgun (WGS) entry which is preliminary data.</text>
</comment>
<sequence>MHQHDLNRVYFYSVEDLAGLHQLSKGEKILRTEIKSNYTDINEVIELYSIKKYLDNEIYLKSWTQEEIEEFKQKAKKYGQKVGNYFANINDKNVIKIYEQTLFDYIQSFWEIVCNHSLYKQISKSKFSKILEIDHHLIHEILTHKVLVTHYNIEIKNFLLDYPGSAEILLSVYETEVELKRNQKYIPKSLTISDKESIISKYLDSVDTNLNYIGLIENARNRNDFRISDKTRLKAKRLRKSETEKFFADKGGMSFGVSVGFSENVDKIKDVHIDENLVTHYAYSSEFIKKNNHPYQLYQNFKLLFEFIDNQNRINLVSKKSQLGLFEKIMGVHSKNEYKIGTGFSLSEMTSRGQIYGYNKIITELNTSLENILHFVYTEVFQELYGFADNARFATPKPTNTFFEKVRLFAPEFESILKQFKLYVEDGEIDFELLQISSSPTTIKSIPSLVQNKYVYFNNDNKEMVGCSNLFFSDQTLLAYVEPFKEDKYHTFFDLLVNAKVNFSNYQEHQKLQLNYLIERNFIVIDDDGFIQVTNPARLFIFKDLYDNEFSSFYRYPIEFQREALQMQKENIVLFESSLFSKPEQSYFNFFLNKSEFTNGLDLRNRYLHGTQANPEEIEKHEYAYFTYLKLVVLTLLKIDDDLQISNTIQKQKEKAN</sequence>
<dbReference type="AlphaFoldDB" id="A0A5C4SDC8"/>
<keyword evidence="2" id="KW-1185">Reference proteome</keyword>
<name>A0A5C4SDC8_9FLAO</name>
<evidence type="ECO:0000313" key="2">
    <source>
        <dbReference type="Proteomes" id="UP000308713"/>
    </source>
</evidence>